<organism evidence="2 3">
    <name type="scientific">Bradyrhizobium algeriense</name>
    <dbReference type="NCBI Taxonomy" id="634784"/>
    <lineage>
        <taxon>Bacteria</taxon>
        <taxon>Pseudomonadati</taxon>
        <taxon>Pseudomonadota</taxon>
        <taxon>Alphaproteobacteria</taxon>
        <taxon>Hyphomicrobiales</taxon>
        <taxon>Nitrobacteraceae</taxon>
        <taxon>Bradyrhizobium</taxon>
    </lineage>
</organism>
<evidence type="ECO:0000313" key="2">
    <source>
        <dbReference type="EMBL" id="MEH2560228.1"/>
    </source>
</evidence>
<gene>
    <name evidence="2" type="ORF">V1286_007757</name>
</gene>
<sequence>MGFAPTGKRRLCTAHTQPGHSSTDSFWRNADLSRGYHSALIARNIPAYCPSTEKASSTLPGAVP</sequence>
<protein>
    <submittedName>
        <fullName evidence="2">Uncharacterized protein</fullName>
    </submittedName>
</protein>
<keyword evidence="3" id="KW-1185">Reference proteome</keyword>
<evidence type="ECO:0000256" key="1">
    <source>
        <dbReference type="SAM" id="MobiDB-lite"/>
    </source>
</evidence>
<accession>A0ABU8BQM9</accession>
<feature type="compositionally biased region" description="Polar residues" evidence="1">
    <location>
        <begin position="14"/>
        <end position="26"/>
    </location>
</feature>
<proteinExistence type="predicted"/>
<name>A0ABU8BQM9_9BRAD</name>
<comment type="caution">
    <text evidence="2">The sequence shown here is derived from an EMBL/GenBank/DDBJ whole genome shotgun (WGS) entry which is preliminary data.</text>
</comment>
<dbReference type="Proteomes" id="UP001364224">
    <property type="component" value="Unassembled WGS sequence"/>
</dbReference>
<evidence type="ECO:0000313" key="3">
    <source>
        <dbReference type="Proteomes" id="UP001364224"/>
    </source>
</evidence>
<feature type="region of interest" description="Disordered" evidence="1">
    <location>
        <begin position="1"/>
        <end position="26"/>
    </location>
</feature>
<dbReference type="EMBL" id="JAZHRV010000001">
    <property type="protein sequence ID" value="MEH2560228.1"/>
    <property type="molecule type" value="Genomic_DNA"/>
</dbReference>
<reference evidence="2 3" key="1">
    <citation type="submission" date="2024-02" db="EMBL/GenBank/DDBJ databases">
        <title>Adaptive strategies in a cosmopolitan and abundant soil bacterium.</title>
        <authorList>
            <person name="Carini P."/>
        </authorList>
    </citation>
    <scope>NUCLEOTIDE SEQUENCE [LARGE SCALE GENOMIC DNA]</scope>
    <source>
        <strain evidence="2 3">AZCC 1608</strain>
    </source>
</reference>